<dbReference type="KEGG" id="flt:Sv326_1217"/>
<proteinExistence type="predicted"/>
<reference evidence="2" key="1">
    <citation type="submission" date="2020-07" db="EMBL/GenBank/DDBJ databases">
        <title>Metabolic diversity and evolutionary history of the archaeal phylum ###Micrarchaeota### uncovered from a freshwater lake metagenome.</title>
        <authorList>
            <person name="Kadnikov V.V."/>
            <person name="Savvichev A.S."/>
            <person name="Mardanov A.V."/>
            <person name="Beletsky A.V."/>
            <person name="Chupakov A.V."/>
            <person name="Kokryatskaya N.M."/>
            <person name="Pimenov N.V."/>
            <person name="Ravin N.V."/>
        </authorList>
    </citation>
    <scope>NUCLEOTIDE SEQUENCE [LARGE SCALE GENOMIC DNA]</scope>
</reference>
<dbReference type="AlphaFoldDB" id="A0A7D5XID6"/>
<gene>
    <name evidence="1" type="ORF">Sv326_1217</name>
</gene>
<name>A0A7D5XID6_FERL1</name>
<evidence type="ECO:0000313" key="1">
    <source>
        <dbReference type="EMBL" id="QLJ53392.1"/>
    </source>
</evidence>
<accession>A0A7D5XID6</accession>
<sequence length="658" mass="69737">MASVCRKDSPVFRFLSSAKTPLLNTKIEEILKVFTILLLLEGVARGAPTYSDNSTNSTLAGTPVEHRLNWQDAVGLSGYIFSFYNGSNTTIGCIGTLDCSIYETAGTCSNCSQCEWAVGESTPTVILYEDFDQAGNGADEWGMTDWTEVTSTTTCVNDANDDCIRSNTNDNPVYYSSDINVSACDAGTLWVSGWTYDYACDSGEDLSLGVSANSGSNWNWQVVDLGSGATGSGTFNVTLGDTNISSTFRIGFDTISVDSGEYFDADNVRIGCVAEGESICLEIGGGVCSACDIGECNTNCSDAGCSLDTIELVNDTWVAFTSGMCETPYADCWSNVTKLVNSTIGATIKWCVYANDTSNNWNSVSCNTPFEYITTSAKRLLVDWHTASVVNSTVCTSEIPCQYNHYQNFTANATVQCSTIPASLSCGSVSGGIRYNNSGTTPDTLISTTPGATPFFTDTNPRSCGSLSDTDSCTLNWVVNASGTGPDTRTIDINFTSDQPDTSQNDTADAYITIPEQIVGFTITLPGQNPVYAEEGGNATVDIEFNLTDGNTASNVIPCLAGTATCQDPSPIFRFDNTGTATLSWYIYLDSNLPASMTLKGNTTNNPVGAATITSSGWLVASSIAPSGSQNAWLWTDFSGASVSDATNKNLVSNTTSS</sequence>
<protein>
    <submittedName>
        <fullName evidence="1">Uncharacterized protein</fullName>
    </submittedName>
</protein>
<evidence type="ECO:0000313" key="2">
    <source>
        <dbReference type="Proteomes" id="UP000510821"/>
    </source>
</evidence>
<dbReference type="Proteomes" id="UP000510821">
    <property type="component" value="Chromosome"/>
</dbReference>
<organism evidence="1 2">
    <name type="scientific">Fermentimicrarchaeum limneticum</name>
    <dbReference type="NCBI Taxonomy" id="2795018"/>
    <lineage>
        <taxon>Archaea</taxon>
        <taxon>Candidatus Micrarchaeota</taxon>
        <taxon>Candidatus Fermentimicrarchaeales</taxon>
        <taxon>Candidatus Fermentimicrarchaeaceae</taxon>
        <taxon>Candidatus Fermentimicrarchaeum</taxon>
    </lineage>
</organism>
<dbReference type="EMBL" id="CP058998">
    <property type="protein sequence ID" value="QLJ53392.1"/>
    <property type="molecule type" value="Genomic_DNA"/>
</dbReference>